<dbReference type="EMBL" id="SJPX01000002">
    <property type="protein sequence ID" value="TWU55943.1"/>
    <property type="molecule type" value="Genomic_DNA"/>
</dbReference>
<proteinExistence type="predicted"/>
<keyword evidence="2" id="KW-1185">Reference proteome</keyword>
<gene>
    <name evidence="1" type="ORF">Poly59_22460</name>
</gene>
<organism evidence="1 2">
    <name type="scientific">Rubripirellula reticaptiva</name>
    <dbReference type="NCBI Taxonomy" id="2528013"/>
    <lineage>
        <taxon>Bacteria</taxon>
        <taxon>Pseudomonadati</taxon>
        <taxon>Planctomycetota</taxon>
        <taxon>Planctomycetia</taxon>
        <taxon>Pirellulales</taxon>
        <taxon>Pirellulaceae</taxon>
        <taxon>Rubripirellula</taxon>
    </lineage>
</organism>
<comment type="caution">
    <text evidence="1">The sequence shown here is derived from an EMBL/GenBank/DDBJ whole genome shotgun (WGS) entry which is preliminary data.</text>
</comment>
<dbReference type="AlphaFoldDB" id="A0A5C6F294"/>
<name>A0A5C6F294_9BACT</name>
<protein>
    <submittedName>
        <fullName evidence="1">Uncharacterized protein</fullName>
    </submittedName>
</protein>
<sequence length="62" mass="6130">MPLALVVSQGLPGAIGYQSLSCVPPLACRSCGTLAAARLTKATAEAGNPSPASTFSIAQPES</sequence>
<reference evidence="1 2" key="1">
    <citation type="submission" date="2019-02" db="EMBL/GenBank/DDBJ databases">
        <title>Deep-cultivation of Planctomycetes and their phenomic and genomic characterization uncovers novel biology.</title>
        <authorList>
            <person name="Wiegand S."/>
            <person name="Jogler M."/>
            <person name="Boedeker C."/>
            <person name="Pinto D."/>
            <person name="Vollmers J."/>
            <person name="Rivas-Marin E."/>
            <person name="Kohn T."/>
            <person name="Peeters S.H."/>
            <person name="Heuer A."/>
            <person name="Rast P."/>
            <person name="Oberbeckmann S."/>
            <person name="Bunk B."/>
            <person name="Jeske O."/>
            <person name="Meyerdierks A."/>
            <person name="Storesund J.E."/>
            <person name="Kallscheuer N."/>
            <person name="Luecker S."/>
            <person name="Lage O.M."/>
            <person name="Pohl T."/>
            <person name="Merkel B.J."/>
            <person name="Hornburger P."/>
            <person name="Mueller R.-W."/>
            <person name="Bruemmer F."/>
            <person name="Labrenz M."/>
            <person name="Spormann A.M."/>
            <person name="Op Den Camp H."/>
            <person name="Overmann J."/>
            <person name="Amann R."/>
            <person name="Jetten M.S.M."/>
            <person name="Mascher T."/>
            <person name="Medema M.H."/>
            <person name="Devos D.P."/>
            <person name="Kaster A.-K."/>
            <person name="Ovreas L."/>
            <person name="Rohde M."/>
            <person name="Galperin M.Y."/>
            <person name="Jogler C."/>
        </authorList>
    </citation>
    <scope>NUCLEOTIDE SEQUENCE [LARGE SCALE GENOMIC DNA]</scope>
    <source>
        <strain evidence="1 2">Poly59</strain>
    </source>
</reference>
<evidence type="ECO:0000313" key="1">
    <source>
        <dbReference type="EMBL" id="TWU55943.1"/>
    </source>
</evidence>
<dbReference type="Proteomes" id="UP000317977">
    <property type="component" value="Unassembled WGS sequence"/>
</dbReference>
<accession>A0A5C6F294</accession>
<evidence type="ECO:0000313" key="2">
    <source>
        <dbReference type="Proteomes" id="UP000317977"/>
    </source>
</evidence>